<evidence type="ECO:0000313" key="3">
    <source>
        <dbReference type="EMBL" id="GMR30011.1"/>
    </source>
</evidence>
<keyword evidence="4" id="KW-1185">Reference proteome</keyword>
<dbReference type="AlphaFoldDB" id="A0AAN4Z024"/>
<gene>
    <name evidence="3" type="ORF">PMAYCL1PPCAC_00206</name>
</gene>
<evidence type="ECO:0000313" key="4">
    <source>
        <dbReference type="Proteomes" id="UP001328107"/>
    </source>
</evidence>
<dbReference type="PANTHER" id="PTHR22991">
    <property type="entry name" value="PROTEIN CBG13490"/>
    <property type="match status" value="1"/>
</dbReference>
<dbReference type="InterPro" id="IPR016187">
    <property type="entry name" value="CTDL_fold"/>
</dbReference>
<accession>A0AAN4Z024</accession>
<feature type="domain" description="C-type lectin" evidence="2">
    <location>
        <begin position="1"/>
        <end position="112"/>
    </location>
</feature>
<dbReference type="InterPro" id="IPR050976">
    <property type="entry name" value="Snaclec"/>
</dbReference>
<organism evidence="3 4">
    <name type="scientific">Pristionchus mayeri</name>
    <dbReference type="NCBI Taxonomy" id="1317129"/>
    <lineage>
        <taxon>Eukaryota</taxon>
        <taxon>Metazoa</taxon>
        <taxon>Ecdysozoa</taxon>
        <taxon>Nematoda</taxon>
        <taxon>Chromadorea</taxon>
        <taxon>Rhabditida</taxon>
        <taxon>Rhabditina</taxon>
        <taxon>Diplogasteromorpha</taxon>
        <taxon>Diplogasteroidea</taxon>
        <taxon>Neodiplogasteridae</taxon>
        <taxon>Pristionchus</taxon>
    </lineage>
</organism>
<name>A0AAN4Z024_9BILA</name>
<dbReference type="PROSITE" id="PS50041">
    <property type="entry name" value="C_TYPE_LECTIN_2"/>
    <property type="match status" value="1"/>
</dbReference>
<feature type="non-terminal residue" evidence="3">
    <location>
        <position position="1"/>
    </location>
</feature>
<dbReference type="SUPFAM" id="SSF56436">
    <property type="entry name" value="C-type lectin-like"/>
    <property type="match status" value="1"/>
</dbReference>
<dbReference type="InterPro" id="IPR016186">
    <property type="entry name" value="C-type_lectin-like/link_sf"/>
</dbReference>
<keyword evidence="1" id="KW-1015">Disulfide bond</keyword>
<evidence type="ECO:0000259" key="2">
    <source>
        <dbReference type="PROSITE" id="PS50041"/>
    </source>
</evidence>
<dbReference type="Gene3D" id="3.10.100.10">
    <property type="entry name" value="Mannose-Binding Protein A, subunit A"/>
    <property type="match status" value="1"/>
</dbReference>
<dbReference type="CDD" id="cd00037">
    <property type="entry name" value="CLECT"/>
    <property type="match status" value="1"/>
</dbReference>
<dbReference type="InterPro" id="IPR001304">
    <property type="entry name" value="C-type_lectin-like"/>
</dbReference>
<evidence type="ECO:0000256" key="1">
    <source>
        <dbReference type="ARBA" id="ARBA00023157"/>
    </source>
</evidence>
<protein>
    <recommendedName>
        <fullName evidence="2">C-type lectin domain-containing protein</fullName>
    </recommendedName>
</protein>
<dbReference type="PANTHER" id="PTHR22991:SF40">
    <property type="entry name" value="PROTEIN CBG13490"/>
    <property type="match status" value="1"/>
</dbReference>
<dbReference type="Pfam" id="PF00059">
    <property type="entry name" value="Lectin_C"/>
    <property type="match status" value="1"/>
</dbReference>
<sequence>QVGKTAESWMDAQKVCQNLGGNLASIHNAQENSFVRRLAVSNGAVNGLFIGASSSGKGNAFAWIDGSEWDYINFYPGFPKAGFGECLAMDTTSTSGLWMNMDCSANLPVACMRGSM</sequence>
<dbReference type="EMBL" id="BTRK01000001">
    <property type="protein sequence ID" value="GMR30011.1"/>
    <property type="molecule type" value="Genomic_DNA"/>
</dbReference>
<proteinExistence type="predicted"/>
<comment type="caution">
    <text evidence="3">The sequence shown here is derived from an EMBL/GenBank/DDBJ whole genome shotgun (WGS) entry which is preliminary data.</text>
</comment>
<dbReference type="Proteomes" id="UP001328107">
    <property type="component" value="Unassembled WGS sequence"/>
</dbReference>
<dbReference type="InterPro" id="IPR018378">
    <property type="entry name" value="C-type_lectin_CS"/>
</dbReference>
<dbReference type="SMART" id="SM00034">
    <property type="entry name" value="CLECT"/>
    <property type="match status" value="1"/>
</dbReference>
<reference evidence="4" key="1">
    <citation type="submission" date="2022-10" db="EMBL/GenBank/DDBJ databases">
        <title>Genome assembly of Pristionchus species.</title>
        <authorList>
            <person name="Yoshida K."/>
            <person name="Sommer R.J."/>
        </authorList>
    </citation>
    <scope>NUCLEOTIDE SEQUENCE [LARGE SCALE GENOMIC DNA]</scope>
    <source>
        <strain evidence="4">RS5460</strain>
    </source>
</reference>
<dbReference type="PROSITE" id="PS00615">
    <property type="entry name" value="C_TYPE_LECTIN_1"/>
    <property type="match status" value="1"/>
</dbReference>